<organism evidence="1 2">
    <name type="scientific">Mycobacterium simulans</name>
    <dbReference type="NCBI Taxonomy" id="627089"/>
    <lineage>
        <taxon>Bacteria</taxon>
        <taxon>Bacillati</taxon>
        <taxon>Actinomycetota</taxon>
        <taxon>Actinomycetes</taxon>
        <taxon>Mycobacteriales</taxon>
        <taxon>Mycobacteriaceae</taxon>
        <taxon>Mycobacterium</taxon>
    </lineage>
</organism>
<comment type="caution">
    <text evidence="1">The sequence shown here is derived from an EMBL/GenBank/DDBJ whole genome shotgun (WGS) entry which is preliminary data.</text>
</comment>
<name>A0A7Z7IQ71_9MYCO</name>
<accession>A0A7Z7IQ71</accession>
<evidence type="ECO:0000313" key="1">
    <source>
        <dbReference type="EMBL" id="SOJ56791.1"/>
    </source>
</evidence>
<dbReference type="AlphaFoldDB" id="A0A7Z7IQ71"/>
<dbReference type="EMBL" id="OCTY01000002">
    <property type="protein sequence ID" value="SOJ56791.1"/>
    <property type="molecule type" value="Genomic_DNA"/>
</dbReference>
<protein>
    <submittedName>
        <fullName evidence="1">Uncharacterized protein</fullName>
    </submittedName>
</protein>
<sequence>MRVVEGKFGTSCHISLIGLSWGAMLKLPTSQRLRLIWALSRIGGLKGCRLGTATYEADVTNAAQSGNLVPVSCSDISQSVAAVVAL</sequence>
<keyword evidence="2" id="KW-1185">Reference proteome</keyword>
<dbReference type="Proteomes" id="UP000554965">
    <property type="component" value="Unassembled WGS sequence"/>
</dbReference>
<evidence type="ECO:0000313" key="2">
    <source>
        <dbReference type="Proteomes" id="UP000554965"/>
    </source>
</evidence>
<proteinExistence type="predicted"/>
<reference evidence="1 2" key="1">
    <citation type="submission" date="2017-10" db="EMBL/GenBank/DDBJ databases">
        <authorList>
            <consortium name="Urmite Genomes"/>
        </authorList>
    </citation>
    <scope>NUCLEOTIDE SEQUENCE [LARGE SCALE GENOMIC DNA]</scope>
    <source>
        <strain evidence="1 2">FB-527</strain>
    </source>
</reference>
<gene>
    <name evidence="1" type="ORF">MSIMFB_04267</name>
</gene>